<name>A0A517DYI5_9FIRM</name>
<evidence type="ECO:0000313" key="2">
    <source>
        <dbReference type="EMBL" id="QDR82420.1"/>
    </source>
</evidence>
<feature type="transmembrane region" description="Helical" evidence="1">
    <location>
        <begin position="6"/>
        <end position="26"/>
    </location>
</feature>
<keyword evidence="1" id="KW-0812">Transmembrane</keyword>
<proteinExistence type="predicted"/>
<dbReference type="RefSeq" id="WP_144351811.1">
    <property type="nucleotide sequence ID" value="NZ_CP036259.1"/>
</dbReference>
<organism evidence="2 3">
    <name type="scientific">Sporomusa termitida</name>
    <dbReference type="NCBI Taxonomy" id="2377"/>
    <lineage>
        <taxon>Bacteria</taxon>
        <taxon>Bacillati</taxon>
        <taxon>Bacillota</taxon>
        <taxon>Negativicutes</taxon>
        <taxon>Selenomonadales</taxon>
        <taxon>Sporomusaceae</taxon>
        <taxon>Sporomusa</taxon>
    </lineage>
</organism>
<feature type="transmembrane region" description="Helical" evidence="1">
    <location>
        <begin position="68"/>
        <end position="98"/>
    </location>
</feature>
<gene>
    <name evidence="2" type="ORF">SPTER_38480</name>
</gene>
<dbReference type="EMBL" id="CP036259">
    <property type="protein sequence ID" value="QDR82420.1"/>
    <property type="molecule type" value="Genomic_DNA"/>
</dbReference>
<accession>A0A517DYI5</accession>
<sequence length="101" mass="10716">MTSHLPLILAMLLVTFGPRLLPWLLLAKRPLPPLLRRFLLYIPYTALGALIVKGVLEAPAAMTAATLAGIAAAAACSWYRGGLVSSVSAAIIAVFLLLSYQ</sequence>
<evidence type="ECO:0000313" key="3">
    <source>
        <dbReference type="Proteomes" id="UP000320776"/>
    </source>
</evidence>
<reference evidence="2 3" key="1">
    <citation type="submission" date="2019-02" db="EMBL/GenBank/DDBJ databases">
        <title>Closed genome of Sporomusa termitida DSM 4440.</title>
        <authorList>
            <person name="Poehlein A."/>
            <person name="Daniel R."/>
        </authorList>
    </citation>
    <scope>NUCLEOTIDE SEQUENCE [LARGE SCALE GENOMIC DNA]</scope>
    <source>
        <strain evidence="2 3">DSM 4440</strain>
    </source>
</reference>
<feature type="transmembrane region" description="Helical" evidence="1">
    <location>
        <begin position="38"/>
        <end position="56"/>
    </location>
</feature>
<evidence type="ECO:0000256" key="1">
    <source>
        <dbReference type="SAM" id="Phobius"/>
    </source>
</evidence>
<dbReference type="InterPro" id="IPR008407">
    <property type="entry name" value="Brnchd-chn_aa_trnsp_AzlD"/>
</dbReference>
<protein>
    <submittedName>
        <fullName evidence="2">Branched-chain amino acid transport protein (AzlD)</fullName>
    </submittedName>
</protein>
<dbReference type="Proteomes" id="UP000320776">
    <property type="component" value="Chromosome"/>
</dbReference>
<dbReference type="KEGG" id="sted:SPTER_38480"/>
<dbReference type="Pfam" id="PF05437">
    <property type="entry name" value="AzlD"/>
    <property type="match status" value="1"/>
</dbReference>
<keyword evidence="1" id="KW-1133">Transmembrane helix</keyword>
<keyword evidence="3" id="KW-1185">Reference proteome</keyword>
<keyword evidence="1" id="KW-0472">Membrane</keyword>
<dbReference type="AlphaFoldDB" id="A0A517DYI5"/>